<dbReference type="RefSeq" id="WP_080795927.1">
    <property type="nucleotide sequence ID" value="NZ_CP122963.1"/>
</dbReference>
<dbReference type="InterPro" id="IPR050321">
    <property type="entry name" value="Glycosyltr_2/OpgH_subfam"/>
</dbReference>
<dbReference type="SUPFAM" id="SSF53448">
    <property type="entry name" value="Nucleotide-diphospho-sugar transferases"/>
    <property type="match status" value="1"/>
</dbReference>
<feature type="transmembrane region" description="Helical" evidence="7">
    <location>
        <begin position="488"/>
        <end position="506"/>
    </location>
</feature>
<keyword evidence="6 7" id="KW-0472">Membrane</keyword>
<dbReference type="EMBL" id="CP122963">
    <property type="protein sequence ID" value="WGM61984.1"/>
    <property type="molecule type" value="Genomic_DNA"/>
</dbReference>
<comment type="subcellular location">
    <subcellularLocation>
        <location evidence="1">Membrane</location>
        <topology evidence="1">Multi-pass membrane protein</topology>
    </subcellularLocation>
</comment>
<gene>
    <name evidence="9" type="ORF">CFBP5506_20450</name>
</gene>
<dbReference type="Proteomes" id="UP000305410">
    <property type="component" value="Chromosome Linear"/>
</dbReference>
<accession>A0AAF0H2I1</accession>
<dbReference type="InterPro" id="IPR001173">
    <property type="entry name" value="Glyco_trans_2-like"/>
</dbReference>
<dbReference type="PANTHER" id="PTHR43867:SF2">
    <property type="entry name" value="CELLULOSE SYNTHASE CATALYTIC SUBUNIT A [UDP-FORMING]"/>
    <property type="match status" value="1"/>
</dbReference>
<feature type="transmembrane region" description="Helical" evidence="7">
    <location>
        <begin position="436"/>
        <end position="459"/>
    </location>
</feature>
<sequence length="650" mass="71969">MKTRSAASVPSARSVAVASDLRMQPVFTGWNRLAYRLGIGGWLVTLAWFWIWWLDRDRVIDWPYYTVVTITLAWITLLPSYFIFIFLNARVVDRRSPLPRGRVAMVVTKAPSEPFAVVQKTLLAMLDQRGLDQGGLEFDVWLADEAPDAETLKWCGAHGVFVSTRQGVAEYHRKTWPRRTRCKEGNLAYFYDHYGYERYDFVAQFDADHVPEPEYLSEIIRPFADPRVGYVSAPSICDANAGESWAARGRLYAEASLHGALQLGYNNGWAPLCIGSHYAVRTKALREVGGLGPELAEDHSTTLLMNAGGWRGVHAVNAIAHGDGPVTFADLIVQEFQWSRSLMTILLQYSRHYVPKLPARLKFQFLFSQLWYPLFSGFMALMFLLPAVALIRGDVLVNASYPAFLAHFLPVSLIMIVFAFFWRATGAFRPHDAKLFSWEAMVFLFLRWPWSLMGVLAAIRDTIRGDFVDFRITPKGTQAKPPLPLRVVAPYIVLAALSLAAMVLAPRENGAEGFFIFAAINVAIYAGLCVFLLIRHATENGLPKLPALRGGATAAACSLLLAAGSAVELSSHAIGGLEALSHGQPYVSFTETRFTVAGAGVEGARSVRLKLRITVPGLRKPQEMQAEPIVTPPPAVAPGEIMLADNRVGQ</sequence>
<reference evidence="9" key="1">
    <citation type="submission" date="2019-04" db="EMBL/GenBank/DDBJ databases">
        <authorList>
            <person name="Chiang H.-Y."/>
            <person name="Huang Y.-Y."/>
            <person name="Chou L."/>
            <person name="Lai E.-M."/>
            <person name="Kuo C.-H."/>
        </authorList>
    </citation>
    <scope>NUCLEOTIDE SEQUENCE</scope>
    <source>
        <strain evidence="9">CFBP5506</strain>
    </source>
</reference>
<feature type="transmembrane region" description="Helical" evidence="7">
    <location>
        <begin position="370"/>
        <end position="391"/>
    </location>
</feature>
<keyword evidence="2" id="KW-0328">Glycosyltransferase</keyword>
<evidence type="ECO:0000256" key="6">
    <source>
        <dbReference type="ARBA" id="ARBA00023136"/>
    </source>
</evidence>
<keyword evidence="5 7" id="KW-1133">Transmembrane helix</keyword>
<dbReference type="GO" id="GO:0005886">
    <property type="term" value="C:plasma membrane"/>
    <property type="evidence" value="ECO:0007669"/>
    <property type="project" value="TreeGrafter"/>
</dbReference>
<evidence type="ECO:0000256" key="7">
    <source>
        <dbReference type="SAM" id="Phobius"/>
    </source>
</evidence>
<organism evidence="9 10">
    <name type="scientific">Agrobacterium tumefaciens</name>
    <dbReference type="NCBI Taxonomy" id="358"/>
    <lineage>
        <taxon>Bacteria</taxon>
        <taxon>Pseudomonadati</taxon>
        <taxon>Pseudomonadota</taxon>
        <taxon>Alphaproteobacteria</taxon>
        <taxon>Hyphomicrobiales</taxon>
        <taxon>Rhizobiaceae</taxon>
        <taxon>Rhizobium/Agrobacterium group</taxon>
        <taxon>Agrobacterium</taxon>
        <taxon>Agrobacterium tumefaciens complex</taxon>
    </lineage>
</organism>
<proteinExistence type="predicted"/>
<dbReference type="GO" id="GO:0016758">
    <property type="term" value="F:hexosyltransferase activity"/>
    <property type="evidence" value="ECO:0007669"/>
    <property type="project" value="TreeGrafter"/>
</dbReference>
<evidence type="ECO:0000313" key="10">
    <source>
        <dbReference type="Proteomes" id="UP000305410"/>
    </source>
</evidence>
<feature type="domain" description="Glycosyltransferase 2-like" evidence="8">
    <location>
        <begin position="205"/>
        <end position="419"/>
    </location>
</feature>
<feature type="transmembrane region" description="Helical" evidence="7">
    <location>
        <begin position="403"/>
        <end position="424"/>
    </location>
</feature>
<feature type="transmembrane region" description="Helical" evidence="7">
    <location>
        <begin position="33"/>
        <end position="53"/>
    </location>
</feature>
<evidence type="ECO:0000313" key="9">
    <source>
        <dbReference type="EMBL" id="WGM61984.1"/>
    </source>
</evidence>
<feature type="transmembrane region" description="Helical" evidence="7">
    <location>
        <begin position="513"/>
        <end position="534"/>
    </location>
</feature>
<evidence type="ECO:0000256" key="1">
    <source>
        <dbReference type="ARBA" id="ARBA00004141"/>
    </source>
</evidence>
<evidence type="ECO:0000256" key="2">
    <source>
        <dbReference type="ARBA" id="ARBA00022676"/>
    </source>
</evidence>
<keyword evidence="4 7" id="KW-0812">Transmembrane</keyword>
<dbReference type="AlphaFoldDB" id="A0AAF0H2I1"/>
<dbReference type="InterPro" id="IPR029044">
    <property type="entry name" value="Nucleotide-diphossugar_trans"/>
</dbReference>
<dbReference type="PANTHER" id="PTHR43867">
    <property type="entry name" value="CELLULOSE SYNTHASE CATALYTIC SUBUNIT A [UDP-FORMING]"/>
    <property type="match status" value="1"/>
</dbReference>
<evidence type="ECO:0000256" key="4">
    <source>
        <dbReference type="ARBA" id="ARBA00022692"/>
    </source>
</evidence>
<reference evidence="9" key="2">
    <citation type="submission" date="2023-04" db="EMBL/GenBank/DDBJ databases">
        <title>Complete genome sequence of Agrobacterium salinitolerans CFBP5506.</title>
        <authorList>
            <person name="Yen H.-C."/>
            <person name="Yan X.-H."/>
            <person name="Lai E.-M."/>
            <person name="Kuo C.-H."/>
        </authorList>
    </citation>
    <scope>NUCLEOTIDE SEQUENCE</scope>
    <source>
        <strain evidence="9">CFBP5506</strain>
    </source>
</reference>
<keyword evidence="3" id="KW-0808">Transferase</keyword>
<dbReference type="Pfam" id="PF13632">
    <property type="entry name" value="Glyco_trans_2_3"/>
    <property type="match status" value="1"/>
</dbReference>
<evidence type="ECO:0000256" key="5">
    <source>
        <dbReference type="ARBA" id="ARBA00022989"/>
    </source>
</evidence>
<dbReference type="Gene3D" id="3.90.550.10">
    <property type="entry name" value="Spore Coat Polysaccharide Biosynthesis Protein SpsA, Chain A"/>
    <property type="match status" value="1"/>
</dbReference>
<name>A0AAF0H2I1_AGRTU</name>
<protein>
    <submittedName>
        <fullName evidence="9">Glycosyltransferase</fullName>
    </submittedName>
</protein>
<evidence type="ECO:0000259" key="8">
    <source>
        <dbReference type="Pfam" id="PF13632"/>
    </source>
</evidence>
<evidence type="ECO:0000256" key="3">
    <source>
        <dbReference type="ARBA" id="ARBA00022679"/>
    </source>
</evidence>
<feature type="transmembrane region" description="Helical" evidence="7">
    <location>
        <begin position="65"/>
        <end position="87"/>
    </location>
</feature>